<protein>
    <submittedName>
        <fullName evidence="2">Uncharacterized protein</fullName>
    </submittedName>
</protein>
<comment type="caution">
    <text evidence="2">The sequence shown here is derived from an EMBL/GenBank/DDBJ whole genome shotgun (WGS) entry which is preliminary data.</text>
</comment>
<evidence type="ECO:0000313" key="2">
    <source>
        <dbReference type="EMBL" id="CAB5377430.1"/>
    </source>
</evidence>
<gene>
    <name evidence="2" type="ORF">CHRIB12_LOCUS15763</name>
</gene>
<dbReference type="OrthoDB" id="428346at2759"/>
<organism evidence="2 3">
    <name type="scientific">Rhizophagus irregularis</name>
    <dbReference type="NCBI Taxonomy" id="588596"/>
    <lineage>
        <taxon>Eukaryota</taxon>
        <taxon>Fungi</taxon>
        <taxon>Fungi incertae sedis</taxon>
        <taxon>Mucoromycota</taxon>
        <taxon>Glomeromycotina</taxon>
        <taxon>Glomeromycetes</taxon>
        <taxon>Glomerales</taxon>
        <taxon>Glomeraceae</taxon>
        <taxon>Rhizophagus</taxon>
    </lineage>
</organism>
<dbReference type="Proteomes" id="UP000684084">
    <property type="component" value="Unassembled WGS sequence"/>
</dbReference>
<dbReference type="AlphaFoldDB" id="A0A916EF24"/>
<evidence type="ECO:0000313" key="3">
    <source>
        <dbReference type="Proteomes" id="UP000684084"/>
    </source>
</evidence>
<accession>A0A916EF24</accession>
<evidence type="ECO:0000256" key="1">
    <source>
        <dbReference type="SAM" id="MobiDB-lite"/>
    </source>
</evidence>
<sequence>MSLQNQSTTGQKAHRHDTPPLTPPPTPSKSKKIDKNDEIIDEKDDEFLQISDEIHHVNNDNDDVVNNNDGIDNHEENENVDFIENTATNIENKEDIIYDIEDEGLDPIPLNNDGVSNSNDENKLDQDDKDITFNITHFTYDDVVGSLTDEERDDINKTQLLEMNTNESSDSSCGTWQYNYSMLHEKILSGNEAQRYASYICDDKNNCGGLSDRILGMTSAFFTKVMISLNPSSNIRELETSEINVIDFDAKNLDQQFMLSNWTTKYPSPFIKYYSNRGMNIRSFDSKYYSQSLKDIGLRPHTIFGCVIDYLFRPAPSALSFITQYTSLFALPIIYYLVTDSSELRNKAVQKFEHFVVSELPANSNLDNLHNPDNVINAMIESWIFSKTDYRIISSGIMNNESSGLREKRVSLLVNGNVLACVDAYHNQYCLEYFYSGIEELSKSYNECLEMNINLDEEFEESMQKNEEDELSDDTDEFRNNNTIDGLTKAILGIFANFIKVMK</sequence>
<feature type="region of interest" description="Disordered" evidence="1">
    <location>
        <begin position="56"/>
        <end position="75"/>
    </location>
</feature>
<reference evidence="2" key="1">
    <citation type="submission" date="2020-05" db="EMBL/GenBank/DDBJ databases">
        <authorList>
            <person name="Rincon C."/>
            <person name="Sanders R I."/>
            <person name="Robbins C."/>
            <person name="Chaturvedi A."/>
        </authorList>
    </citation>
    <scope>NUCLEOTIDE SEQUENCE</scope>
    <source>
        <strain evidence="2">CHB12</strain>
    </source>
</reference>
<dbReference type="VEuPathDB" id="FungiDB:RhiirFUN_000290"/>
<feature type="region of interest" description="Disordered" evidence="1">
    <location>
        <begin position="1"/>
        <end position="39"/>
    </location>
</feature>
<dbReference type="EMBL" id="CAGKOT010000037">
    <property type="protein sequence ID" value="CAB5377430.1"/>
    <property type="molecule type" value="Genomic_DNA"/>
</dbReference>
<proteinExistence type="predicted"/>
<feature type="compositionally biased region" description="Polar residues" evidence="1">
    <location>
        <begin position="1"/>
        <end position="11"/>
    </location>
</feature>
<name>A0A916EF24_9GLOM</name>